<gene>
    <name evidence="8" type="ORF">ABR69_01830</name>
</gene>
<dbReference type="InterPro" id="IPR000866">
    <property type="entry name" value="AhpC/TSA"/>
</dbReference>
<dbReference type="Pfam" id="PF00578">
    <property type="entry name" value="AhpC-TSA"/>
    <property type="match status" value="1"/>
</dbReference>
<feature type="signal peptide" evidence="6">
    <location>
        <begin position="1"/>
        <end position="26"/>
    </location>
</feature>
<evidence type="ECO:0000256" key="3">
    <source>
        <dbReference type="ARBA" id="ARBA00023004"/>
    </source>
</evidence>
<evidence type="ECO:0000256" key="4">
    <source>
        <dbReference type="ARBA" id="ARBA00023157"/>
    </source>
</evidence>
<evidence type="ECO:0000256" key="2">
    <source>
        <dbReference type="ARBA" id="ARBA00022723"/>
    </source>
</evidence>
<dbReference type="InterPro" id="IPR036249">
    <property type="entry name" value="Thioredoxin-like_sf"/>
</dbReference>
<evidence type="ECO:0000259" key="7">
    <source>
        <dbReference type="PROSITE" id="PS51007"/>
    </source>
</evidence>
<reference evidence="8 9" key="1">
    <citation type="submission" date="2015-10" db="EMBL/GenBank/DDBJ databases">
        <title>Metagenome-Assembled Genomes uncover a global brackish microbiome.</title>
        <authorList>
            <person name="Hugerth L.W."/>
            <person name="Larsson J."/>
            <person name="Alneberg J."/>
            <person name="Lindh M.V."/>
            <person name="Legrand C."/>
            <person name="Pinhassi J."/>
            <person name="Andersson A.F."/>
        </authorList>
    </citation>
    <scope>NUCLEOTIDE SEQUENCE [LARGE SCALE GENOMIC DNA]</scope>
    <source>
        <strain evidence="8">BACL4 MAG-120507-bin80</strain>
    </source>
</reference>
<comment type="caution">
    <text evidence="8">The sequence shown here is derived from an EMBL/GenBank/DDBJ whole genome shotgun (WGS) entry which is preliminary data.</text>
</comment>
<dbReference type="InterPro" id="IPR036909">
    <property type="entry name" value="Cyt_c-like_dom_sf"/>
</dbReference>
<dbReference type="SUPFAM" id="SSF49742">
    <property type="entry name" value="PHM/PNGase F"/>
    <property type="match status" value="2"/>
</dbReference>
<keyword evidence="6" id="KW-0732">Signal</keyword>
<sequence length="569" mass="62335">MKSNLCVAAAVAAAGLASALPGAVFAADRVGDFSLLDQDGYHHSMSWYDDHKTIALLVQANDSAATAAAVADFAQLKASYEDAGVEFFMINPMGKRNRTAVQAKLAEYGVDIPVLMDDARVISEELGIERTGEVVLFSPSSFEVEYRGSLEGAQAAIDEILAGEAVSVAMTETTGAMVSYEQMASVPSYSQDIAPILAENCASCHREGGIAPFAMDSHTMVKGWSPMIREVLMTKRMPPGQIDGHIGEFINDMLIEDQEVRNIIAWVEAGAPKDDANDPLAELTWPETKWAFGQPDYIIKVPAQSVPATGTLDYRDVAVTIDIPEDRWLRGSQYIAGDRTVLHHTINRLDFPGETRGGFLGSGNPDKASISAYIPGATPRMMPPNTGGLLKAGSVLNLNLHYTTTGRETVDESEIGLWFYPEGEIPEERMSGQCACIFPNTWTTIPANDPAFEQTASIMIKKDAKIQSFLPHMHFRGKYMRFYADYPDGTQEELINIAQYNYAWQLSYTYEEPKFVPAGTKITAVGAFDNSAQNPANPDPERDVPWGQQSWDEMFFGAVNWKYIDQGGD</sequence>
<evidence type="ECO:0000256" key="5">
    <source>
        <dbReference type="PROSITE-ProRule" id="PRU00433"/>
    </source>
</evidence>
<dbReference type="InterPro" id="IPR008977">
    <property type="entry name" value="PHM/PNGase_F_dom_sf"/>
</dbReference>
<name>A0A0R2SJC4_9GAMM</name>
<dbReference type="GO" id="GO:0046872">
    <property type="term" value="F:metal ion binding"/>
    <property type="evidence" value="ECO:0007669"/>
    <property type="project" value="UniProtKB-KW"/>
</dbReference>
<keyword evidence="1 5" id="KW-0349">Heme</keyword>
<accession>A0A0R2SJC4</accession>
<organism evidence="8 9">
    <name type="scientific">OM182 bacterium BACL3 MAG-120507-bin80</name>
    <dbReference type="NCBI Taxonomy" id="1655577"/>
    <lineage>
        <taxon>Bacteria</taxon>
        <taxon>Pseudomonadati</taxon>
        <taxon>Pseudomonadota</taxon>
        <taxon>Gammaproteobacteria</taxon>
        <taxon>OMG group</taxon>
        <taxon>OM182 clade</taxon>
    </lineage>
</organism>
<protein>
    <recommendedName>
        <fullName evidence="7">Cytochrome c domain-containing protein</fullName>
    </recommendedName>
</protein>
<dbReference type="GO" id="GO:0009055">
    <property type="term" value="F:electron transfer activity"/>
    <property type="evidence" value="ECO:0007669"/>
    <property type="project" value="InterPro"/>
</dbReference>
<dbReference type="GO" id="GO:0016715">
    <property type="term" value="F:oxidoreductase activity, acting on paired donors, with incorporation or reduction of molecular oxygen, reduced ascorbate as one donor, and incorporation of one atom of oxygen"/>
    <property type="evidence" value="ECO:0007669"/>
    <property type="project" value="InterPro"/>
</dbReference>
<dbReference type="GO" id="GO:0020037">
    <property type="term" value="F:heme binding"/>
    <property type="evidence" value="ECO:0007669"/>
    <property type="project" value="InterPro"/>
</dbReference>
<dbReference type="Gene3D" id="2.60.120.230">
    <property type="match status" value="1"/>
</dbReference>
<dbReference type="SUPFAM" id="SSF52833">
    <property type="entry name" value="Thioredoxin-like"/>
    <property type="match status" value="1"/>
</dbReference>
<dbReference type="Gene3D" id="3.40.30.10">
    <property type="entry name" value="Glutaredoxin"/>
    <property type="match status" value="1"/>
</dbReference>
<proteinExistence type="predicted"/>
<feature type="domain" description="Cytochrome c" evidence="7">
    <location>
        <begin position="188"/>
        <end position="271"/>
    </location>
</feature>
<dbReference type="PROSITE" id="PS51007">
    <property type="entry name" value="CYTC"/>
    <property type="match status" value="1"/>
</dbReference>
<dbReference type="AlphaFoldDB" id="A0A0R2SJC4"/>
<evidence type="ECO:0000256" key="1">
    <source>
        <dbReference type="ARBA" id="ARBA00022617"/>
    </source>
</evidence>
<evidence type="ECO:0000256" key="6">
    <source>
        <dbReference type="SAM" id="SignalP"/>
    </source>
</evidence>
<dbReference type="InterPro" id="IPR009056">
    <property type="entry name" value="Cyt_c-like_dom"/>
</dbReference>
<keyword evidence="4" id="KW-1015">Disulfide bond</keyword>
<keyword evidence="2 5" id="KW-0479">Metal-binding</keyword>
<dbReference type="GO" id="GO:0016209">
    <property type="term" value="F:antioxidant activity"/>
    <property type="evidence" value="ECO:0007669"/>
    <property type="project" value="InterPro"/>
</dbReference>
<dbReference type="InterPro" id="IPR014784">
    <property type="entry name" value="Cu2_ascorb_mOase-like_C"/>
</dbReference>
<keyword evidence="3 5" id="KW-0408">Iron</keyword>
<evidence type="ECO:0000313" key="9">
    <source>
        <dbReference type="Proteomes" id="UP000051934"/>
    </source>
</evidence>
<dbReference type="EMBL" id="LIBB01000002">
    <property type="protein sequence ID" value="KRO73426.1"/>
    <property type="molecule type" value="Genomic_DNA"/>
</dbReference>
<dbReference type="SUPFAM" id="SSF46626">
    <property type="entry name" value="Cytochrome c"/>
    <property type="match status" value="1"/>
</dbReference>
<evidence type="ECO:0000313" key="8">
    <source>
        <dbReference type="EMBL" id="KRO73426.1"/>
    </source>
</evidence>
<feature type="chain" id="PRO_5006423748" description="Cytochrome c domain-containing protein" evidence="6">
    <location>
        <begin position="27"/>
        <end position="569"/>
    </location>
</feature>
<dbReference type="Proteomes" id="UP000051934">
    <property type="component" value="Unassembled WGS sequence"/>
</dbReference>